<feature type="compositionally biased region" description="Polar residues" evidence="1">
    <location>
        <begin position="1"/>
        <end position="14"/>
    </location>
</feature>
<dbReference type="Pfam" id="PF20009">
    <property type="entry name" value="GEVED"/>
    <property type="match status" value="1"/>
</dbReference>
<organism evidence="3 4">
    <name type="scientific">Crateriforma conspicua</name>
    <dbReference type="NCBI Taxonomy" id="2527996"/>
    <lineage>
        <taxon>Bacteria</taxon>
        <taxon>Pseudomonadati</taxon>
        <taxon>Planctomycetota</taxon>
        <taxon>Planctomycetia</taxon>
        <taxon>Planctomycetales</taxon>
        <taxon>Planctomycetaceae</taxon>
        <taxon>Crateriforma</taxon>
    </lineage>
</organism>
<dbReference type="Gene3D" id="2.60.120.380">
    <property type="match status" value="4"/>
</dbReference>
<dbReference type="EMBL" id="SJPL01000001">
    <property type="protein sequence ID" value="TWT70921.1"/>
    <property type="molecule type" value="Genomic_DNA"/>
</dbReference>
<evidence type="ECO:0000256" key="1">
    <source>
        <dbReference type="SAM" id="MobiDB-lite"/>
    </source>
</evidence>
<protein>
    <submittedName>
        <fullName evidence="3">Dockerin type I repeat protein</fullName>
    </submittedName>
</protein>
<evidence type="ECO:0000259" key="2">
    <source>
        <dbReference type="Pfam" id="PF20009"/>
    </source>
</evidence>
<dbReference type="Pfam" id="PF00404">
    <property type="entry name" value="Dockerin_1"/>
    <property type="match status" value="1"/>
</dbReference>
<evidence type="ECO:0000313" key="3">
    <source>
        <dbReference type="EMBL" id="TWT70921.1"/>
    </source>
</evidence>
<dbReference type="GO" id="GO:0008237">
    <property type="term" value="F:metallopeptidase activity"/>
    <property type="evidence" value="ECO:0007669"/>
    <property type="project" value="InterPro"/>
</dbReference>
<keyword evidence="4" id="KW-1185">Reference proteome</keyword>
<sequence>MTLHRSQSSSTQARISDESPRSKPGPNRGSASRDRQRRRLKNRRGLLETLENRQLLAGPDLIGVQPNVGSLLFESPVQNVDPDGQLTVLQQSPQELVFRFDDDTQLDPDTLSGIRITRAGEDKVFDSATATSDLGTNGDVVLEFRARQSGATGNGIQVVITADSLVTSQPQVSVSDRTVAITVSNTPGRLSNAQDVILAVANNPLANDLVEVIQVSGSTLGVVGDDVSGTTTLTLEGANAAEAVTDLGTSGSVLVRMISQVPGEDGLGVEVNVTKRDFGGAANPVVLVSNGQINVQLNSNFGNETTADEFVAALNNNPNSAALVKTLLISGNGDTLVGNRNTLYSPLTLSGASDVVVQPGYVGLGDSPREVVFRFAEPLPDDTYQIDIVGVGPTALTNIAGEPFQDGVNLSRQFQINLGPQVVAVVPEPVRRNASTGALQPQTGKIEVHFGNDTLSAATASNPAHYQLIFTSDTANNTDDSAPINPTSVQFDPINNIALLDFSFPLSRIPNPAGGFYDSAARLRIGTSEGLPAAPAEFDLQGAEPGDSLSTATDLGTLGGGGTQSTVVQSTIENESPYGITLPGPDLPGTRTIRPEDPSRLTRTVPLDYVRNDADSEDGIAVMQYAFPASFSGPNPNGPGQQTYFNVISEQQKDRVREAIQLYSEYLGISFIEVEGAPTSPASISIAVGDLFASGDGATSGEGGLAAVTADSNADGIDDLGILDLQDFDDSIDDQFGDEFFRGAMFIVGQLLGYGYADDLPQPTTQSTSFIFNPGSDNEPSYPSTADIVHGQYLYRPESTDVDLFEFTLSEAGTLTAETIAERLGSPSLLDSALRLYRVTKDGSGNIVSYEEVAANDDYFSNDAMLQIDLAAGDYAVGVSAKGNTSYDPGIGGTGFGGRTEGDYELRLDFVPRAAATITDATGVALDGDADGQPGGVFNFWFVPADADKTVYVDKLGPQNPTGILGSVSNPYRNIDDAIAAATQRPGTTIRVVGNGGIDGDVATMQDNFSYQIGYDSNGFELADGATLNLPKSTRLIIDSGAILKLSRARIGVGSVSPTIDASDAAIQVLGTPSIIGANGLPVRDSVGEIIPGNVIFTSINDDTVGSGNTSAFTPDARPGDWGGIDLRGDLDSADESRRNRENEGVFLNHIQYADMRYGGGAVSIAGQQVAVSPIDMAVTRATVANSVISNSADAAIAATPSAFTETRFTDNIFQGGGAFTPDYTRVGPDIHGNIVVNNSFNGLFVRVRTRTGDRLEPLTSAARFDDTDITHVLTENLIVQGTPGGPLLVSSSPSSLLVQSAFTDQGDIAEGNYTYRITYVTAEGLESAASDFTVPFELTGTSDGFGGIQLSGLPTIGSNTDFVSRRLYRAEIPAGVDPSTLQADDFLLVAQLNASSTSFVDRNGSPAGPLSSLGASLQSRLDASLKIDPGTVIKLEGSRIEARFGADIYAEGTDGLPVVFTGLEDTRYGAGGTFDTNDQGTSASLNPGDWGGLYIGQGATASIDHAVIAGAGGLTRIEGGFAEFNALEVHQANLRLANSRFEMNASGDSDDSGTRVGRGENAAGNLFVRASQPVIVDNEFFDGGGAAITFDVNSLGEKEINDPGRSTGAIDRVEVTGNQGPLIRGNTMSGNDINGLQVRGGELTTAGVWDDTDIVHVVTDTIEIPNQHIFGGLRLQSDANSSLVVKFADGDEPAAIVVGGTIETGSDELVDIADRIGGSLQIVGSPDFPVVLTSLFDNTVGAGFDSQGNPLLETTTVTPAANTTAGPGDWTGIIIREAAHDRNVALVNETESNDSPKINSNAIPGQSSFLGELAPDEQSGDENRRLGFVVSGEISTTDDVDVYSFVAESNTEVWLDIDRTSNSLDSVVELIDANGRVLAASNDSSIAGAAGGLFIADGLNQGSAQPLTVLGGDGQDAYSTNAKDAGMRLTLPGEAGTRNLYHVRVRSSNTDNPTDFATLTDPGQVLGGLTSGSYQLQVRLQETDETPGTQINFADVRYADNGVQIIGQPMHSPLLGEESETDASNDVRADAQPLGYYGAGNDGAADAGPLQSDLLAKSFSGSLDSATDVDWYQFTINYESLTRDGAAMYLSTVFDLDYADNFARADMALYVFNEAGQLILIGGDSNIADDLPASSGSNGSTDLSRGSAGTNDPFIGAAELSEGTYYVAVANQQQVPQPLDQFFNANSTNPLLRLEPIDSVRRIAEDRIAPFGNTDWVYGGTADDPVVPLLFDADSVVDYTLDDVVLYVNTSSGLHIVNPYTGDSYGLLGNFGETVRDIAFTANGELFGYSGFVGQASDTTWFYNRIDTTDGSLSAPLSTGGNIQTFHDDPDPVTGNPPVDNEITLEDSSDVGFEVEAISIRARGGEETGFFVGNRASRAGLDYFENVLFRFNPEDGTVDSQPSPLLEAQAGAGASLFEVGQINTAATTPIDTELGLQEPLTLNSQGILVPQVFDGDSFTLSNGTDTLKFELDSGYALAANPSIAIADGDAVLIDGTTFEFNTGVAIQLDSPGLGGLTQGSTLMVEDASGQIVTIEFTGGGVAQPGNVAVSIVDGTRTRTAGELAAEVSGILGTQLSGLSPRSMGDQIIFTSASPVAVSTTGSGVNLSGDPTLSNAGAVEVFIAPGTRTDDAMKALAEAIRNVGVAAVQSGTLVSLPNSTSLSIVSGSSVGIAGTPGVSAGSVAIPLYASDSLDSLAARIVAAIDNAEAGGSLANVTAVARVNSIQIGGQGFITDVGAAGNASSSFIQGGNGMGGLITGAEMVGSQLYAISNAGGLYVVSSGELNSEGARTVGRYVATATDLRGINFTGLRAGPQTLQNGELQQILFGITASGDIHAFDTNGVLQPIFAGGQTSISTGISGAQGLDFSTLDFNLWHTSEERTTDAGHRQTPLDINNSTRPGPSGADDYSLGFNYETDVFGGLFSPQENPVVLNNNNVVQNPRQDGQTIENTINFPGGAHGVMQTNTFDLEGYSSTDQPMLYFSYFLETDGVDGTNRNGQVSDRDALRVYVVTDEGVEHLVATNNTARGGNFSDDEFDDPPQTGVYADDIDLQVQQLFDNTGTWRQARVPLGEFAGMSGLSLRVEFSTAGAVVTGSTKLRAVPANKLNEGQTFTVNGQVFEFDFAPTVVMPAGSTLAELYVDPNEVASITIEGDTFVLNDGTRTVLPGQRSIDLLAEQPAGTTLSDLSGADIAQAIANSLAIAPLQGFETNGFDFSDASDSPTVTDGTNDFIYEATPLPYTGGNVEINGTGRIGGLDSLGNPTRPDDVDLLTVDVIAGSVIDVDVRLNINPSLTAAVRFFDAAGNPLTTTSTGGVVRYTATESGTIYIGISGRGNESYDIRDPGSASPGQIDTYTASVSIATPGGVSVTGGVLELTNIGNLQVSDSSLFMVGGTQGIVGAPVQVTMGMSAAEVAEAISQAIADRFNGGNTDAVPVAGSSIQLGNHVVNDVGPLALEGDRYGDRFGVNLNDTRTIRDGVLDNEVEGVYLDDFIIGFAERGEIATGSAIVDGSFITDARPDFAQPNDETSNLNTGTYQVEIRDASEYVVSSTPNGLDKRFRTFDTNDRLSDSRSVTAMSADQLSDGQTFQIHDGRSTVTFEFDLVEADNGVQPGNVRVPFTLQQEIAGTEDIDPATGQPIPGTATTRPGTAGEVGAAIIAAINRADVQSVVNVSALPASGIDSTADPKINLYGNVEIIDDDGVFAAVEFDTRRGDSNRDRGGQGVILVENSQFLFNGQYGININHDATATVAGVTSDSIQRYPRNLIEQNTEGLVPGVVVRSNVLAYNETGGLQVTGLASGGDGTSNPPLSFERIINNTIVGGTITAGAASGAEIFDDILFDLGDTAFADVVVSYDPATGTNAPDTGFDDATRALGAPDAGATTTEPANGNFTTSLGLGGSITLQFTDNLLTGSGDSSPDLAIFEVGSIESVMVELSRDGINFIDVGMVFGDNKTLDIDAAGFGPGDRVAYVRLTDLGQGDAADASRGADIDAVGAISSVPADQFTGGGTGINLVGAVAPTLLNNLVANSDTGIASDTPAETIVLGGNAYYRNANDATGVTPGEFSLLLNDGESVFVAPSDLVFSPAANSRIIDSSIDSLEDRPSLVTVKNPIGLPPSPILAPSLDVNGQLRVDDPNVETPSGLGERVFKDRGAVDRGDLAGPRAVLVSPQAAGLGTGAGTVSVFGNAPDAFEIQLIDGLAPADVTPGTGIDDRTVSSNSLILLRDGELLTEGVDYRFGYNPSSNTIRLTPIAGVWQEESTYTVRLISGSDSLIRASAGTGYVDGSLFSLADATATATTFEYESGITVTVDSALTGADVDGMEVVVFDGVSELTLELDSNNASTGGNIRIAIESDDDSTEIAAKIAAAIDSVGLNVDAASADNVVQLLGTNPLSTVAITGALGTNSGSIGVSPGFGIQIPVNGNQPASALGDGDTFQITANGVGTVIFEFDNNGATTTAGAVPVTIPLGASLDQIADAMVRAIGGQSLGLTASNAGFGRVALSGNDNVTLSFNDSGLTQIGEPGDGASVPVVIPVDATDEQAAQRIADAINGAGLFGVTADAISGVVFVEGTAGLTGDGSVVSSTISDDVGNPLQSNQITGRTELTIFIGGGFDYGDAPAPYASSFADGGARHGVDTSFSIGTILSPDSDARLDNADDDDGVLVPSVVRNGFDASFTVDLNTDGRAFYFDAWFDWNADGVFETVERYGSVAGNGRELISDGDTITVQVPVNAVLGETYARFRLSEVDNLGSTGDAATGEVEDYRLVVSSNPFTNPSLGPDVNASGAVTPLDALQIINMLNRNGGNTIDLQPSDVLPPPAIYPDVSSDGSVSAFDALLVINYLNRMQGNNFGQGEGEAAATTAYQPVASGVMASAATVQGDLLIAENPSTESDSIPSVGIAEGEEPVTTGSTSVFDDAAVVALDDTVDLIAAANAAQDDDDDSDSALFDQVLSEF</sequence>
<name>A0A5C5Y8Z8_9PLAN</name>
<dbReference type="Gene3D" id="3.40.390.10">
    <property type="entry name" value="Collagenase (Catalytic Domain)"/>
    <property type="match status" value="1"/>
</dbReference>
<dbReference type="OrthoDB" id="247526at2"/>
<comment type="caution">
    <text evidence="3">The sequence shown here is derived from an EMBL/GenBank/DDBJ whole genome shotgun (WGS) entry which is preliminary data.</text>
</comment>
<feature type="region of interest" description="Disordered" evidence="1">
    <location>
        <begin position="1"/>
        <end position="45"/>
    </location>
</feature>
<accession>A0A5C5Y8Z8</accession>
<gene>
    <name evidence="3" type="ORF">Pan14r_32290</name>
</gene>
<dbReference type="InterPro" id="IPR002105">
    <property type="entry name" value="Dockerin_1_rpt"/>
</dbReference>
<reference evidence="3 4" key="1">
    <citation type="submission" date="2019-02" db="EMBL/GenBank/DDBJ databases">
        <title>Deep-cultivation of Planctomycetes and their phenomic and genomic characterization uncovers novel biology.</title>
        <authorList>
            <person name="Wiegand S."/>
            <person name="Jogler M."/>
            <person name="Boedeker C."/>
            <person name="Pinto D."/>
            <person name="Vollmers J."/>
            <person name="Rivas-Marin E."/>
            <person name="Kohn T."/>
            <person name="Peeters S.H."/>
            <person name="Heuer A."/>
            <person name="Rast P."/>
            <person name="Oberbeckmann S."/>
            <person name="Bunk B."/>
            <person name="Jeske O."/>
            <person name="Meyerdierks A."/>
            <person name="Storesund J.E."/>
            <person name="Kallscheuer N."/>
            <person name="Luecker S."/>
            <person name="Lage O.M."/>
            <person name="Pohl T."/>
            <person name="Merkel B.J."/>
            <person name="Hornburger P."/>
            <person name="Mueller R.-W."/>
            <person name="Bruemmer F."/>
            <person name="Labrenz M."/>
            <person name="Spormann A.M."/>
            <person name="Op Den Camp H."/>
            <person name="Overmann J."/>
            <person name="Amann R."/>
            <person name="Jetten M.S.M."/>
            <person name="Mascher T."/>
            <person name="Medema M.H."/>
            <person name="Devos D.P."/>
            <person name="Kaster A.-K."/>
            <person name="Ovreas L."/>
            <person name="Rohde M."/>
            <person name="Galperin M.Y."/>
            <person name="Jogler C."/>
        </authorList>
    </citation>
    <scope>NUCLEOTIDE SEQUENCE [LARGE SCALE GENOMIC DNA]</scope>
    <source>
        <strain evidence="3 4">Pan14r</strain>
    </source>
</reference>
<dbReference type="GO" id="GO:0000272">
    <property type="term" value="P:polysaccharide catabolic process"/>
    <property type="evidence" value="ECO:0007669"/>
    <property type="project" value="InterPro"/>
</dbReference>
<dbReference type="SMART" id="SM00710">
    <property type="entry name" value="PbH1"/>
    <property type="match status" value="12"/>
</dbReference>
<feature type="region of interest" description="Disordered" evidence="1">
    <location>
        <begin position="2880"/>
        <end position="2904"/>
    </location>
</feature>
<feature type="domain" description="GEVED" evidence="2">
    <location>
        <begin position="4685"/>
        <end position="4762"/>
    </location>
</feature>
<evidence type="ECO:0000313" key="4">
    <source>
        <dbReference type="Proteomes" id="UP000317238"/>
    </source>
</evidence>
<dbReference type="Proteomes" id="UP000317238">
    <property type="component" value="Unassembled WGS sequence"/>
</dbReference>
<dbReference type="InterPro" id="IPR006626">
    <property type="entry name" value="PbH1"/>
</dbReference>
<feature type="region of interest" description="Disordered" evidence="1">
    <location>
        <begin position="541"/>
        <end position="599"/>
    </location>
</feature>
<dbReference type="GO" id="GO:0004553">
    <property type="term" value="F:hydrolase activity, hydrolyzing O-glycosyl compounds"/>
    <property type="evidence" value="ECO:0007669"/>
    <property type="project" value="InterPro"/>
</dbReference>
<feature type="compositionally biased region" description="Low complexity" evidence="1">
    <location>
        <begin position="547"/>
        <end position="556"/>
    </location>
</feature>
<dbReference type="InterPro" id="IPR045474">
    <property type="entry name" value="GEVED"/>
</dbReference>
<feature type="compositionally biased region" description="Basic residues" evidence="1">
    <location>
        <begin position="35"/>
        <end position="44"/>
    </location>
</feature>
<dbReference type="InterPro" id="IPR024079">
    <property type="entry name" value="MetalloPept_cat_dom_sf"/>
</dbReference>
<feature type="region of interest" description="Disordered" evidence="1">
    <location>
        <begin position="4883"/>
        <end position="4908"/>
    </location>
</feature>
<proteinExistence type="predicted"/>